<gene>
    <name evidence="2" type="ORF">ACHAW5_002543</name>
</gene>
<sequence>MSHLIRHSGLHVACGAAFGCDFLLYDGRREDRHSFAGLRVYGSVRSHRGGDYYDEVSCHIDADSTSEWGGVVRFPMPSAYDLAGFVRTMNTARKIALVAMVARGGRGGRCGDKSNIATIAFVDLALEKVLTAHAHVRKGSTTKRRTEEDAASGLARKR</sequence>
<dbReference type="InterPro" id="IPR036167">
    <property type="entry name" value="tRNA_intron_Endo_cat-like_sf"/>
</dbReference>
<dbReference type="EMBL" id="JALLAZ020000724">
    <property type="protein sequence ID" value="KAL3788484.1"/>
    <property type="molecule type" value="Genomic_DNA"/>
</dbReference>
<organism evidence="2 3">
    <name type="scientific">Stephanodiscus triporus</name>
    <dbReference type="NCBI Taxonomy" id="2934178"/>
    <lineage>
        <taxon>Eukaryota</taxon>
        <taxon>Sar</taxon>
        <taxon>Stramenopiles</taxon>
        <taxon>Ochrophyta</taxon>
        <taxon>Bacillariophyta</taxon>
        <taxon>Coscinodiscophyceae</taxon>
        <taxon>Thalassiosirophycidae</taxon>
        <taxon>Stephanodiscales</taxon>
        <taxon>Stephanodiscaceae</taxon>
        <taxon>Stephanodiscus</taxon>
    </lineage>
</organism>
<dbReference type="Gene3D" id="3.40.1350.10">
    <property type="match status" value="1"/>
</dbReference>
<dbReference type="Proteomes" id="UP001530315">
    <property type="component" value="Unassembled WGS sequence"/>
</dbReference>
<dbReference type="GO" id="GO:0005634">
    <property type="term" value="C:nucleus"/>
    <property type="evidence" value="ECO:0007669"/>
    <property type="project" value="UniProtKB-ARBA"/>
</dbReference>
<dbReference type="PROSITE" id="PS51257">
    <property type="entry name" value="PROKAR_LIPOPROTEIN"/>
    <property type="match status" value="1"/>
</dbReference>
<name>A0ABD3PK95_9STRA</name>
<dbReference type="InterPro" id="IPR011856">
    <property type="entry name" value="tRNA_endonuc-like_dom_sf"/>
</dbReference>
<feature type="region of interest" description="Disordered" evidence="1">
    <location>
        <begin position="136"/>
        <end position="158"/>
    </location>
</feature>
<evidence type="ECO:0000256" key="1">
    <source>
        <dbReference type="SAM" id="MobiDB-lite"/>
    </source>
</evidence>
<proteinExistence type="predicted"/>
<keyword evidence="3" id="KW-1185">Reference proteome</keyword>
<dbReference type="AlphaFoldDB" id="A0ABD3PK95"/>
<evidence type="ECO:0000313" key="3">
    <source>
        <dbReference type="Proteomes" id="UP001530315"/>
    </source>
</evidence>
<protein>
    <submittedName>
        <fullName evidence="2">Uncharacterized protein</fullName>
    </submittedName>
</protein>
<evidence type="ECO:0000313" key="2">
    <source>
        <dbReference type="EMBL" id="KAL3788484.1"/>
    </source>
</evidence>
<reference evidence="2 3" key="1">
    <citation type="submission" date="2024-10" db="EMBL/GenBank/DDBJ databases">
        <title>Updated reference genomes for cyclostephanoid diatoms.</title>
        <authorList>
            <person name="Roberts W.R."/>
            <person name="Alverson A.J."/>
        </authorList>
    </citation>
    <scope>NUCLEOTIDE SEQUENCE [LARGE SCALE GENOMIC DNA]</scope>
    <source>
        <strain evidence="2 3">AJA276-08</strain>
    </source>
</reference>
<dbReference type="SUPFAM" id="SSF53032">
    <property type="entry name" value="tRNA-intron endonuclease catalytic domain-like"/>
    <property type="match status" value="1"/>
</dbReference>
<comment type="caution">
    <text evidence="2">The sequence shown here is derived from an EMBL/GenBank/DDBJ whole genome shotgun (WGS) entry which is preliminary data.</text>
</comment>
<accession>A0ABD3PK95</accession>